<feature type="signal peptide" evidence="2">
    <location>
        <begin position="1"/>
        <end position="32"/>
    </location>
</feature>
<proteinExistence type="predicted"/>
<keyword evidence="2" id="KW-0732">Signal</keyword>
<feature type="region of interest" description="Disordered" evidence="1">
    <location>
        <begin position="113"/>
        <end position="155"/>
    </location>
</feature>
<evidence type="ECO:0000256" key="1">
    <source>
        <dbReference type="SAM" id="MobiDB-lite"/>
    </source>
</evidence>
<evidence type="ECO:0000313" key="3">
    <source>
        <dbReference type="EMBL" id="KAK9008268.1"/>
    </source>
</evidence>
<evidence type="ECO:0008006" key="5">
    <source>
        <dbReference type="Google" id="ProtNLM"/>
    </source>
</evidence>
<sequence>MFLLSLLSECKGLVSKLFMLLLSMVGQGPTLAATSMVEHGVDERESFPVEQGLAFVVAPGDGQEPILEVGIVPKVDVDLLAVLKGKASLHGCEANDPVEVAGSLDVHVEEPRLPGEASKGVANLMQSSKQVQKSPKKGRKNGKKCASVELLSSSP</sequence>
<name>A0ABR2R5P0_9ROSI</name>
<protein>
    <recommendedName>
        <fullName evidence="5">Secreted protein</fullName>
    </recommendedName>
</protein>
<accession>A0ABR2R5P0</accession>
<organism evidence="3 4">
    <name type="scientific">Hibiscus sabdariffa</name>
    <name type="common">roselle</name>
    <dbReference type="NCBI Taxonomy" id="183260"/>
    <lineage>
        <taxon>Eukaryota</taxon>
        <taxon>Viridiplantae</taxon>
        <taxon>Streptophyta</taxon>
        <taxon>Embryophyta</taxon>
        <taxon>Tracheophyta</taxon>
        <taxon>Spermatophyta</taxon>
        <taxon>Magnoliopsida</taxon>
        <taxon>eudicotyledons</taxon>
        <taxon>Gunneridae</taxon>
        <taxon>Pentapetalae</taxon>
        <taxon>rosids</taxon>
        <taxon>malvids</taxon>
        <taxon>Malvales</taxon>
        <taxon>Malvaceae</taxon>
        <taxon>Malvoideae</taxon>
        <taxon>Hibiscus</taxon>
    </lineage>
</organism>
<feature type="chain" id="PRO_5046738453" description="Secreted protein" evidence="2">
    <location>
        <begin position="33"/>
        <end position="155"/>
    </location>
</feature>
<feature type="compositionally biased region" description="Basic residues" evidence="1">
    <location>
        <begin position="134"/>
        <end position="143"/>
    </location>
</feature>
<dbReference type="EMBL" id="JBBPBN010000026">
    <property type="protein sequence ID" value="KAK9008268.1"/>
    <property type="molecule type" value="Genomic_DNA"/>
</dbReference>
<evidence type="ECO:0000256" key="2">
    <source>
        <dbReference type="SAM" id="SignalP"/>
    </source>
</evidence>
<keyword evidence="4" id="KW-1185">Reference proteome</keyword>
<dbReference type="Proteomes" id="UP001396334">
    <property type="component" value="Unassembled WGS sequence"/>
</dbReference>
<comment type="caution">
    <text evidence="3">The sequence shown here is derived from an EMBL/GenBank/DDBJ whole genome shotgun (WGS) entry which is preliminary data.</text>
</comment>
<gene>
    <name evidence="3" type="ORF">V6N11_075170</name>
</gene>
<reference evidence="3 4" key="1">
    <citation type="journal article" date="2024" name="G3 (Bethesda)">
        <title>Genome assembly of Hibiscus sabdariffa L. provides insights into metabolisms of medicinal natural products.</title>
        <authorList>
            <person name="Kim T."/>
        </authorList>
    </citation>
    <scope>NUCLEOTIDE SEQUENCE [LARGE SCALE GENOMIC DNA]</scope>
    <source>
        <strain evidence="3">TK-2024</strain>
        <tissue evidence="3">Old leaves</tissue>
    </source>
</reference>
<evidence type="ECO:0000313" key="4">
    <source>
        <dbReference type="Proteomes" id="UP001396334"/>
    </source>
</evidence>